<dbReference type="OrthoDB" id="6510177at2759"/>
<feature type="transmembrane region" description="Helical" evidence="3">
    <location>
        <begin position="782"/>
        <end position="801"/>
    </location>
</feature>
<feature type="transmembrane region" description="Helical" evidence="3">
    <location>
        <begin position="49"/>
        <end position="70"/>
    </location>
</feature>
<keyword evidence="3" id="KW-0472">Membrane</keyword>
<feature type="region of interest" description="Disordered" evidence="2">
    <location>
        <begin position="1205"/>
        <end position="1245"/>
    </location>
</feature>
<dbReference type="PANTHER" id="PTHR10796">
    <property type="entry name" value="PATCHED-RELATED"/>
    <property type="match status" value="1"/>
</dbReference>
<feature type="transmembrane region" description="Helical" evidence="3">
    <location>
        <begin position="908"/>
        <end position="934"/>
    </location>
</feature>
<dbReference type="RefSeq" id="XP_004339440.1">
    <property type="nucleotide sequence ID" value="XM_004339392.1"/>
</dbReference>
<name>L8GWV2_ACACF</name>
<feature type="transmembrane region" description="Helical" evidence="3">
    <location>
        <begin position="415"/>
        <end position="436"/>
    </location>
</feature>
<feature type="transmembrane region" description="Helical" evidence="3">
    <location>
        <begin position="808"/>
        <end position="828"/>
    </location>
</feature>
<comment type="similarity">
    <text evidence="1">Belongs to the patched family.</text>
</comment>
<dbReference type="SUPFAM" id="SSF82866">
    <property type="entry name" value="Multidrug efflux transporter AcrB transmembrane domain"/>
    <property type="match status" value="1"/>
</dbReference>
<evidence type="ECO:0000256" key="1">
    <source>
        <dbReference type="ARBA" id="ARBA00005585"/>
    </source>
</evidence>
<feature type="compositionally biased region" description="Low complexity" evidence="2">
    <location>
        <begin position="1228"/>
        <end position="1238"/>
    </location>
</feature>
<dbReference type="GeneID" id="14917825"/>
<accession>L8GWV2</accession>
<dbReference type="OMA" id="LAFHEIR"/>
<evidence type="ECO:0000256" key="3">
    <source>
        <dbReference type="SAM" id="Phobius"/>
    </source>
</evidence>
<keyword evidence="3" id="KW-0812">Transmembrane</keyword>
<dbReference type="InterPro" id="IPR051697">
    <property type="entry name" value="Patched_domain-protein"/>
</dbReference>
<reference evidence="5 6" key="1">
    <citation type="journal article" date="2013" name="Genome Biol.">
        <title>Genome of Acanthamoeba castellanii highlights extensive lateral gene transfer and early evolution of tyrosine kinase signaling.</title>
        <authorList>
            <person name="Clarke M."/>
            <person name="Lohan A.J."/>
            <person name="Liu B."/>
            <person name="Lagkouvardos I."/>
            <person name="Roy S."/>
            <person name="Zafar N."/>
            <person name="Bertelli C."/>
            <person name="Schilde C."/>
            <person name="Kianianmomeni A."/>
            <person name="Burglin T.R."/>
            <person name="Frech C."/>
            <person name="Turcotte B."/>
            <person name="Kopec K.O."/>
            <person name="Synnott J.M."/>
            <person name="Choo C."/>
            <person name="Paponov I."/>
            <person name="Finkler A."/>
            <person name="Soon Heng Tan C."/>
            <person name="Hutchins A.P."/>
            <person name="Weinmeier T."/>
            <person name="Rattei T."/>
            <person name="Chu J.S."/>
            <person name="Gimenez G."/>
            <person name="Irimia M."/>
            <person name="Rigden D.J."/>
            <person name="Fitzpatrick D.A."/>
            <person name="Lorenzo-Morales J."/>
            <person name="Bateman A."/>
            <person name="Chiu C.H."/>
            <person name="Tang P."/>
            <person name="Hegemann P."/>
            <person name="Fromm H."/>
            <person name="Raoult D."/>
            <person name="Greub G."/>
            <person name="Miranda-Saavedra D."/>
            <person name="Chen N."/>
            <person name="Nash P."/>
            <person name="Ginger M.L."/>
            <person name="Horn M."/>
            <person name="Schaap P."/>
            <person name="Caler L."/>
            <person name="Loftus B."/>
        </authorList>
    </citation>
    <scope>NUCLEOTIDE SEQUENCE [LARGE SCALE GENOMIC DNA]</scope>
    <source>
        <strain evidence="5 6">Neff</strain>
    </source>
</reference>
<dbReference type="PROSITE" id="PS50156">
    <property type="entry name" value="SSD"/>
    <property type="match status" value="1"/>
</dbReference>
<feature type="transmembrane region" description="Helical" evidence="3">
    <location>
        <begin position="318"/>
        <end position="343"/>
    </location>
</feature>
<feature type="transmembrane region" description="Helical" evidence="3">
    <location>
        <begin position="349"/>
        <end position="370"/>
    </location>
</feature>
<gene>
    <name evidence="5" type="ORF">ACA1_061670</name>
</gene>
<feature type="compositionally biased region" description="Polar residues" evidence="2">
    <location>
        <begin position="989"/>
        <end position="998"/>
    </location>
</feature>
<dbReference type="Gene3D" id="1.20.1640.10">
    <property type="entry name" value="Multidrug efflux transporter AcrB transmembrane domain"/>
    <property type="match status" value="1"/>
</dbReference>
<feature type="transmembrane region" description="Helical" evidence="3">
    <location>
        <begin position="834"/>
        <end position="857"/>
    </location>
</feature>
<evidence type="ECO:0000313" key="6">
    <source>
        <dbReference type="Proteomes" id="UP000011083"/>
    </source>
</evidence>
<keyword evidence="3" id="KW-1133">Transmembrane helix</keyword>
<feature type="transmembrane region" description="Helical" evidence="3">
    <location>
        <begin position="563"/>
        <end position="585"/>
    </location>
</feature>
<dbReference type="KEGG" id="acan:ACA1_061670"/>
<dbReference type="GO" id="GO:0016020">
    <property type="term" value="C:membrane"/>
    <property type="evidence" value="ECO:0007669"/>
    <property type="project" value="TreeGrafter"/>
</dbReference>
<keyword evidence="6" id="KW-1185">Reference proteome</keyword>
<dbReference type="AlphaFoldDB" id="L8GWV2"/>
<organism evidence="5 6">
    <name type="scientific">Acanthamoeba castellanii (strain ATCC 30010 / Neff)</name>
    <dbReference type="NCBI Taxonomy" id="1257118"/>
    <lineage>
        <taxon>Eukaryota</taxon>
        <taxon>Amoebozoa</taxon>
        <taxon>Discosea</taxon>
        <taxon>Longamoebia</taxon>
        <taxon>Centramoebida</taxon>
        <taxon>Acanthamoebidae</taxon>
        <taxon>Acanthamoeba</taxon>
    </lineage>
</organism>
<feature type="transmembrane region" description="Helical" evidence="3">
    <location>
        <begin position="448"/>
        <end position="470"/>
    </location>
</feature>
<protein>
    <submittedName>
        <fullName evidence="5">Patched family protein</fullName>
    </submittedName>
</protein>
<feature type="transmembrane region" description="Helical" evidence="3">
    <location>
        <begin position="869"/>
        <end position="896"/>
    </location>
</feature>
<proteinExistence type="inferred from homology"/>
<dbReference type="EMBL" id="KB007974">
    <property type="protein sequence ID" value="ELR17427.1"/>
    <property type="molecule type" value="Genomic_DNA"/>
</dbReference>
<evidence type="ECO:0000259" key="4">
    <source>
        <dbReference type="PROSITE" id="PS50156"/>
    </source>
</evidence>
<feature type="transmembrane region" description="Helical" evidence="3">
    <location>
        <begin position="287"/>
        <end position="306"/>
    </location>
</feature>
<feature type="region of interest" description="Disordered" evidence="2">
    <location>
        <begin position="989"/>
        <end position="1053"/>
    </location>
</feature>
<evidence type="ECO:0000313" key="5">
    <source>
        <dbReference type="EMBL" id="ELR17427.1"/>
    </source>
</evidence>
<dbReference type="PANTHER" id="PTHR10796:SF92">
    <property type="entry name" value="PATCHED-RELATED, ISOFORM A"/>
    <property type="match status" value="1"/>
</dbReference>
<evidence type="ECO:0000256" key="2">
    <source>
        <dbReference type="SAM" id="MobiDB-lite"/>
    </source>
</evidence>
<dbReference type="VEuPathDB" id="AmoebaDB:ACA1_061670"/>
<dbReference type="InterPro" id="IPR000731">
    <property type="entry name" value="SSD"/>
</dbReference>
<sequence>MDVRHNITEIFVHSHFFLRKIHYWQGRVLADGVTFRHGEPNGGGWFWWWNWRAFACMLLALVLVGVGTLGTMKNQQYVSKESLWIPGNAPILADLHKYERLFGSMDAARIMLTANPGYDPNLMEHGMLTSLWRLHTYITTELTNYGFTDLCVNVTLLGVTGCYQFNPLAFWPAGLGPGVFQRPSYNVGAAINDPASLFLNPWTRIEDIFGGITRVNGKIVAVAALQVHYFFDSSPQRHATNPDWVEVLQSFEDALLDALKRYTFAEIAPNINLSYNKEVYSSMIADWPYLGASVCIMLVILGLAFLSMEFVHHSRVYLGIIAALTVAFVITSTQGAASVLFLSETVFDTYAIFLVAIIGLNHLFIIIHTYDRVIDKELLKPEPQLQKGHVNQGSVQAIDKQATFRLLVTETLAEAMPSITAVYLIGIPIFGIGILSEYCFEYEPIAGLISMSATCGFGLLVLYITINLLFLPALVLDALRVVVQPTHSPVSVVAVVDRSHAVQENRTDVLFLKREREHFTRSAPVIGDVIEVASDLALPPPPPYERLCHVLFRKAISPVMTKLPVKIAIISLIVLTVGLSIFVIGSTQFALSPHPRQDNLPSENYLAAYYSVQDEFFSKAGTPVSLVITHADYTNEKTLATINSFLHKVEDSGCARPGSIANWYSNYIMYLVSKGQNITDFYQPQDGTNTTNIALWLDSPSGGQYAKALIFHNNGTVKAAAFTFNMAPLPASDKQHALENAHHLRDMVKSDSAIQKISEGQAIIFSDDFIYIDEPWILTKAWLAKIIVYLVLFFLLSLLFLDARSVALIVLGTACVASLIYGIIMHFLSMNISIYSISCLIMVAMVSFDFHFQIAYFWMRDKGTRTSRLMNVVTQIGTSLCCAYFAQFLGMMVLMFSLSSPINRSFAYLYVSTTSFSFVFSVIVLPIILSWVGLRRTRIVFHRKYKSVLGGMMWDQGHSEREQDGDNYWSSDDESSFYHDTDKEVYRSDNLNSGNYDNFGSEPGSYGGGGFQYREREATEEDDNQVGRRRPTTRSDGRPAAEPPSSSSMPRVASGGVEVIARSLAGGGHEVTLEQLFVMAEVAGSQRADTYQVLTSSGNVALPPAATEQRRRTADVVVTSGGGSSPSASFKAKLTSESAHKRTASGLRDLFFGGSTSNADSGVGGGLAPTDGLDSFPSPSPVPPGSVLYASSPNRSRLGLMLSRSTAAGSCSPPPLLFSRDSGRWSRESSWLSSASSRNGGGDGK</sequence>
<feature type="region of interest" description="Disordered" evidence="2">
    <location>
        <begin position="1160"/>
        <end position="1191"/>
    </location>
</feature>
<feature type="domain" description="SSD" evidence="4">
    <location>
        <begin position="286"/>
        <end position="476"/>
    </location>
</feature>
<dbReference type="Proteomes" id="UP000011083">
    <property type="component" value="Unassembled WGS sequence"/>
</dbReference>